<dbReference type="GO" id="GO:0008168">
    <property type="term" value="F:methyltransferase activity"/>
    <property type="evidence" value="ECO:0007669"/>
    <property type="project" value="UniProtKB-KW"/>
</dbReference>
<dbReference type="EC" id="2.1.-.-" evidence="2"/>
<evidence type="ECO:0000259" key="1">
    <source>
        <dbReference type="Pfam" id="PF13649"/>
    </source>
</evidence>
<dbReference type="InterPro" id="IPR029063">
    <property type="entry name" value="SAM-dependent_MTases_sf"/>
</dbReference>
<feature type="domain" description="Methyltransferase" evidence="1">
    <location>
        <begin position="53"/>
        <end position="143"/>
    </location>
</feature>
<dbReference type="InterPro" id="IPR041698">
    <property type="entry name" value="Methyltransf_25"/>
</dbReference>
<name>A0ABU2LYY7_9ACTN</name>
<proteinExistence type="predicted"/>
<dbReference type="Gene3D" id="3.40.50.150">
    <property type="entry name" value="Vaccinia Virus protein VP39"/>
    <property type="match status" value="1"/>
</dbReference>
<keyword evidence="3" id="KW-1185">Reference proteome</keyword>
<dbReference type="CDD" id="cd02440">
    <property type="entry name" value="AdoMet_MTases"/>
    <property type="match status" value="1"/>
</dbReference>
<gene>
    <name evidence="2" type="ORF">RNC47_31265</name>
</gene>
<dbReference type="Proteomes" id="UP001183420">
    <property type="component" value="Unassembled WGS sequence"/>
</dbReference>
<dbReference type="EMBL" id="JAVREM010000074">
    <property type="protein sequence ID" value="MDT0322802.1"/>
    <property type="molecule type" value="Genomic_DNA"/>
</dbReference>
<reference evidence="3" key="1">
    <citation type="submission" date="2023-07" db="EMBL/GenBank/DDBJ databases">
        <title>30 novel species of actinomycetes from the DSMZ collection.</title>
        <authorList>
            <person name="Nouioui I."/>
        </authorList>
    </citation>
    <scope>NUCLEOTIDE SEQUENCE [LARGE SCALE GENOMIC DNA]</scope>
    <source>
        <strain evidence="3">DSM 44918</strain>
    </source>
</reference>
<organism evidence="2 3">
    <name type="scientific">Streptomyces millisiae</name>
    <dbReference type="NCBI Taxonomy" id="3075542"/>
    <lineage>
        <taxon>Bacteria</taxon>
        <taxon>Bacillati</taxon>
        <taxon>Actinomycetota</taxon>
        <taxon>Actinomycetes</taxon>
        <taxon>Kitasatosporales</taxon>
        <taxon>Streptomycetaceae</taxon>
        <taxon>Streptomyces</taxon>
    </lineage>
</organism>
<dbReference type="Pfam" id="PF13649">
    <property type="entry name" value="Methyltransf_25"/>
    <property type="match status" value="1"/>
</dbReference>
<dbReference type="SUPFAM" id="SSF53335">
    <property type="entry name" value="S-adenosyl-L-methionine-dependent methyltransferases"/>
    <property type="match status" value="1"/>
</dbReference>
<dbReference type="RefSeq" id="WP_311603636.1">
    <property type="nucleotide sequence ID" value="NZ_JAVREM010000074.1"/>
</dbReference>
<protein>
    <submittedName>
        <fullName evidence="2">Class I SAM-dependent methyltransferase</fullName>
        <ecNumber evidence="2">2.1.-.-</ecNumber>
    </submittedName>
</protein>
<dbReference type="PANTHER" id="PTHR42912:SF95">
    <property type="entry name" value="METHYLTRANSFERASE TYPE 11 DOMAIN-CONTAINING PROTEIN"/>
    <property type="match status" value="1"/>
</dbReference>
<comment type="caution">
    <text evidence="2">The sequence shown here is derived from an EMBL/GenBank/DDBJ whole genome shotgun (WGS) entry which is preliminary data.</text>
</comment>
<dbReference type="InterPro" id="IPR050508">
    <property type="entry name" value="Methyltransf_Superfamily"/>
</dbReference>
<dbReference type="GO" id="GO:0032259">
    <property type="term" value="P:methylation"/>
    <property type="evidence" value="ECO:0007669"/>
    <property type="project" value="UniProtKB-KW"/>
</dbReference>
<keyword evidence="2" id="KW-0808">Transferase</keyword>
<accession>A0ABU2LYY7</accession>
<keyword evidence="2" id="KW-0489">Methyltransferase</keyword>
<evidence type="ECO:0000313" key="3">
    <source>
        <dbReference type="Proteomes" id="UP001183420"/>
    </source>
</evidence>
<sequence>MTDDAALTGTRTSYDTVAAAYDAFVPPIADDPIDCALLGDFASRVGASGGGPVVEVGCGTGRVTGYLAGLGLEVSGIDPSPGMLAVARRDHPGISFTEGAMPDLDLPDGSLAGLLAWYSIIHLPPGRLPAAFADLHRVLRPGGWLQLAFHVGDRRHHRTEGYGHEGIALDIYWLPVEGVAALLAEAGFVVETHVVRDLSARVPQARLLARAG</sequence>
<dbReference type="PANTHER" id="PTHR42912">
    <property type="entry name" value="METHYLTRANSFERASE"/>
    <property type="match status" value="1"/>
</dbReference>
<evidence type="ECO:0000313" key="2">
    <source>
        <dbReference type="EMBL" id="MDT0322802.1"/>
    </source>
</evidence>